<keyword evidence="2" id="KW-1133">Transmembrane helix</keyword>
<dbReference type="RefSeq" id="XP_018268971.1">
    <property type="nucleotide sequence ID" value="XM_018417922.1"/>
</dbReference>
<protein>
    <submittedName>
        <fullName evidence="3">Uncharacterized protein</fullName>
    </submittedName>
</protein>
<feature type="compositionally biased region" description="Basic and acidic residues" evidence="1">
    <location>
        <begin position="92"/>
        <end position="111"/>
    </location>
</feature>
<organism evidence="3 4">
    <name type="scientific">Rhodotorula graminis (strain WP1)</name>
    <dbReference type="NCBI Taxonomy" id="578459"/>
    <lineage>
        <taxon>Eukaryota</taxon>
        <taxon>Fungi</taxon>
        <taxon>Dikarya</taxon>
        <taxon>Basidiomycota</taxon>
        <taxon>Pucciniomycotina</taxon>
        <taxon>Microbotryomycetes</taxon>
        <taxon>Sporidiobolales</taxon>
        <taxon>Sporidiobolaceae</taxon>
        <taxon>Rhodotorula</taxon>
    </lineage>
</organism>
<dbReference type="OrthoDB" id="2524605at2759"/>
<feature type="compositionally biased region" description="Low complexity" evidence="1">
    <location>
        <begin position="1"/>
        <end position="23"/>
    </location>
</feature>
<proteinExistence type="predicted"/>
<gene>
    <name evidence="3" type="ORF">RHOBADRAFT_55586</name>
</gene>
<feature type="region of interest" description="Disordered" evidence="1">
    <location>
        <begin position="1"/>
        <end position="42"/>
    </location>
</feature>
<evidence type="ECO:0000313" key="4">
    <source>
        <dbReference type="Proteomes" id="UP000053890"/>
    </source>
</evidence>
<evidence type="ECO:0000256" key="2">
    <source>
        <dbReference type="SAM" id="Phobius"/>
    </source>
</evidence>
<feature type="transmembrane region" description="Helical" evidence="2">
    <location>
        <begin position="46"/>
        <end position="64"/>
    </location>
</feature>
<dbReference type="OMA" id="GMQEATH"/>
<dbReference type="GeneID" id="28978370"/>
<accession>A0A0P9GZR3</accession>
<evidence type="ECO:0000313" key="3">
    <source>
        <dbReference type="EMBL" id="KPV72922.1"/>
    </source>
</evidence>
<dbReference type="Proteomes" id="UP000053890">
    <property type="component" value="Unassembled WGS sequence"/>
</dbReference>
<name>A0A0P9GZR3_RHOGW</name>
<sequence length="111" mass="11826">MLARATLRTATTARASAAPRLTRNVQQGAAGREPINQERGNSKTPFYIAGALVVLVGGYFTGFFKTPPTPAVKNMQEAMHPKTPEAKAAAGIREDPHDEPVKVGGDLKGRK</sequence>
<keyword evidence="4" id="KW-1185">Reference proteome</keyword>
<feature type="region of interest" description="Disordered" evidence="1">
    <location>
        <begin position="77"/>
        <end position="111"/>
    </location>
</feature>
<dbReference type="EMBL" id="KQ474085">
    <property type="protein sequence ID" value="KPV72922.1"/>
    <property type="molecule type" value="Genomic_DNA"/>
</dbReference>
<dbReference type="AlphaFoldDB" id="A0A0P9GZR3"/>
<keyword evidence="2" id="KW-0812">Transmembrane</keyword>
<keyword evidence="2" id="KW-0472">Membrane</keyword>
<reference evidence="3 4" key="1">
    <citation type="journal article" date="2015" name="Front. Microbiol.">
        <title>Genome sequence of the plant growth promoting endophytic yeast Rhodotorula graminis WP1.</title>
        <authorList>
            <person name="Firrincieli A."/>
            <person name="Otillar R."/>
            <person name="Salamov A."/>
            <person name="Schmutz J."/>
            <person name="Khan Z."/>
            <person name="Redman R.S."/>
            <person name="Fleck N.D."/>
            <person name="Lindquist E."/>
            <person name="Grigoriev I.V."/>
            <person name="Doty S.L."/>
        </authorList>
    </citation>
    <scope>NUCLEOTIDE SEQUENCE [LARGE SCALE GENOMIC DNA]</scope>
    <source>
        <strain evidence="3 4">WP1</strain>
    </source>
</reference>
<evidence type="ECO:0000256" key="1">
    <source>
        <dbReference type="SAM" id="MobiDB-lite"/>
    </source>
</evidence>